<organism evidence="2 3">
    <name type="scientific">Streptomyces indicus</name>
    <dbReference type="NCBI Taxonomy" id="417292"/>
    <lineage>
        <taxon>Bacteria</taxon>
        <taxon>Bacillati</taxon>
        <taxon>Actinomycetota</taxon>
        <taxon>Actinomycetes</taxon>
        <taxon>Kitasatosporales</taxon>
        <taxon>Streptomycetaceae</taxon>
        <taxon>Streptomyces</taxon>
    </lineage>
</organism>
<evidence type="ECO:0000256" key="1">
    <source>
        <dbReference type="SAM" id="MobiDB-lite"/>
    </source>
</evidence>
<dbReference type="Proteomes" id="UP000199155">
    <property type="component" value="Unassembled WGS sequence"/>
</dbReference>
<feature type="region of interest" description="Disordered" evidence="1">
    <location>
        <begin position="1"/>
        <end position="41"/>
    </location>
</feature>
<evidence type="ECO:0000313" key="2">
    <source>
        <dbReference type="EMBL" id="SDL06154.1"/>
    </source>
</evidence>
<name>A0A1G9GZZ1_9ACTN</name>
<sequence length="41" mass="4684">MDSQWPFLSRAVDSGKRDGTGSGEGVRRATRRRYFVTLPNR</sequence>
<gene>
    <name evidence="2" type="ORF">SAMN05421806_117116</name>
</gene>
<protein>
    <submittedName>
        <fullName evidence="2">Uncharacterized protein</fullName>
    </submittedName>
</protein>
<reference evidence="2 3" key="1">
    <citation type="submission" date="2016-10" db="EMBL/GenBank/DDBJ databases">
        <authorList>
            <person name="de Groot N.N."/>
        </authorList>
    </citation>
    <scope>NUCLEOTIDE SEQUENCE [LARGE SCALE GENOMIC DNA]</scope>
    <source>
        <strain evidence="2 3">CGMCC 4.5727</strain>
    </source>
</reference>
<dbReference type="STRING" id="417292.SAMN05421806_117116"/>
<dbReference type="EMBL" id="FNFF01000017">
    <property type="protein sequence ID" value="SDL06154.1"/>
    <property type="molecule type" value="Genomic_DNA"/>
</dbReference>
<accession>A0A1G9GZZ1</accession>
<keyword evidence="3" id="KW-1185">Reference proteome</keyword>
<evidence type="ECO:0000313" key="3">
    <source>
        <dbReference type="Proteomes" id="UP000199155"/>
    </source>
</evidence>
<proteinExistence type="predicted"/>
<dbReference type="AlphaFoldDB" id="A0A1G9GZZ1"/>